<dbReference type="RefSeq" id="XP_033691094.1">
    <property type="nucleotide sequence ID" value="XM_033835061.1"/>
</dbReference>
<feature type="compositionally biased region" description="Low complexity" evidence="1">
    <location>
        <begin position="137"/>
        <end position="161"/>
    </location>
</feature>
<organism evidence="2 3">
    <name type="scientific">Trematosphaeria pertusa</name>
    <dbReference type="NCBI Taxonomy" id="390896"/>
    <lineage>
        <taxon>Eukaryota</taxon>
        <taxon>Fungi</taxon>
        <taxon>Dikarya</taxon>
        <taxon>Ascomycota</taxon>
        <taxon>Pezizomycotina</taxon>
        <taxon>Dothideomycetes</taxon>
        <taxon>Pleosporomycetidae</taxon>
        <taxon>Pleosporales</taxon>
        <taxon>Massarineae</taxon>
        <taxon>Trematosphaeriaceae</taxon>
        <taxon>Trematosphaeria</taxon>
    </lineage>
</organism>
<keyword evidence="3" id="KW-1185">Reference proteome</keyword>
<protein>
    <submittedName>
        <fullName evidence="2">Uncharacterized protein</fullName>
    </submittedName>
</protein>
<sequence length="195" mass="20427">MTSAASSLQTGFPASATGSMHLSISSIATIPTALPGVCNPSVAPALGNQANVSHPYCQFNWEDRIPNLSDCCNDDAEVHVWNNCTQYCESDRDVMDWRECIVDKVPAADDQSYFFACISDNPQSPDVTAITGTRTPSSSGISETGSSGSSSASGTASATESRQPQDTGAAQSTRPPATFMGWLVVGLALAFGFNM</sequence>
<dbReference type="Proteomes" id="UP000800094">
    <property type="component" value="Unassembled WGS sequence"/>
</dbReference>
<dbReference type="EMBL" id="ML987189">
    <property type="protein sequence ID" value="KAF2256090.1"/>
    <property type="molecule type" value="Genomic_DNA"/>
</dbReference>
<evidence type="ECO:0000313" key="3">
    <source>
        <dbReference type="Proteomes" id="UP000800094"/>
    </source>
</evidence>
<name>A0A6A6J2F6_9PLEO</name>
<evidence type="ECO:0000256" key="1">
    <source>
        <dbReference type="SAM" id="MobiDB-lite"/>
    </source>
</evidence>
<feature type="compositionally biased region" description="Polar residues" evidence="1">
    <location>
        <begin position="162"/>
        <end position="174"/>
    </location>
</feature>
<evidence type="ECO:0000313" key="2">
    <source>
        <dbReference type="EMBL" id="KAF2256090.1"/>
    </source>
</evidence>
<proteinExistence type="predicted"/>
<accession>A0A6A6J2F6</accession>
<feature type="region of interest" description="Disordered" evidence="1">
    <location>
        <begin position="126"/>
        <end position="174"/>
    </location>
</feature>
<dbReference type="AlphaFoldDB" id="A0A6A6J2F6"/>
<reference evidence="2" key="1">
    <citation type="journal article" date="2020" name="Stud. Mycol.">
        <title>101 Dothideomycetes genomes: a test case for predicting lifestyles and emergence of pathogens.</title>
        <authorList>
            <person name="Haridas S."/>
            <person name="Albert R."/>
            <person name="Binder M."/>
            <person name="Bloem J."/>
            <person name="Labutti K."/>
            <person name="Salamov A."/>
            <person name="Andreopoulos B."/>
            <person name="Baker S."/>
            <person name="Barry K."/>
            <person name="Bills G."/>
            <person name="Bluhm B."/>
            <person name="Cannon C."/>
            <person name="Castanera R."/>
            <person name="Culley D."/>
            <person name="Daum C."/>
            <person name="Ezra D."/>
            <person name="Gonzalez J."/>
            <person name="Henrissat B."/>
            <person name="Kuo A."/>
            <person name="Liang C."/>
            <person name="Lipzen A."/>
            <person name="Lutzoni F."/>
            <person name="Magnuson J."/>
            <person name="Mondo S."/>
            <person name="Nolan M."/>
            <person name="Ohm R."/>
            <person name="Pangilinan J."/>
            <person name="Park H.-J."/>
            <person name="Ramirez L."/>
            <person name="Alfaro M."/>
            <person name="Sun H."/>
            <person name="Tritt A."/>
            <person name="Yoshinaga Y."/>
            <person name="Zwiers L.-H."/>
            <person name="Turgeon B."/>
            <person name="Goodwin S."/>
            <person name="Spatafora J."/>
            <person name="Crous P."/>
            <person name="Grigoriev I."/>
        </authorList>
    </citation>
    <scope>NUCLEOTIDE SEQUENCE</scope>
    <source>
        <strain evidence="2">CBS 122368</strain>
    </source>
</reference>
<feature type="compositionally biased region" description="Polar residues" evidence="1">
    <location>
        <begin position="126"/>
        <end position="136"/>
    </location>
</feature>
<gene>
    <name evidence="2" type="ORF">BU26DRAFT_598856</name>
</gene>
<dbReference type="GeneID" id="54588391"/>
<dbReference type="OrthoDB" id="3693617at2759"/>